<organism evidence="2 3">
    <name type="scientific">Coniochaeta hoffmannii</name>
    <dbReference type="NCBI Taxonomy" id="91930"/>
    <lineage>
        <taxon>Eukaryota</taxon>
        <taxon>Fungi</taxon>
        <taxon>Dikarya</taxon>
        <taxon>Ascomycota</taxon>
        <taxon>Pezizomycotina</taxon>
        <taxon>Sordariomycetes</taxon>
        <taxon>Sordariomycetidae</taxon>
        <taxon>Coniochaetales</taxon>
        <taxon>Coniochaetaceae</taxon>
        <taxon>Coniochaeta</taxon>
    </lineage>
</organism>
<comment type="caution">
    <text evidence="2">The sequence shown here is derived from an EMBL/GenBank/DDBJ whole genome shotgun (WGS) entry which is preliminary data.</text>
</comment>
<name>A0AA38S9P0_9PEZI</name>
<dbReference type="Gene3D" id="2.130.10.10">
    <property type="entry name" value="YVTN repeat-like/Quinoprotein amine dehydrogenase"/>
    <property type="match status" value="1"/>
</dbReference>
<gene>
    <name evidence="2" type="ORF">NKR19_g143</name>
</gene>
<evidence type="ECO:0000256" key="1">
    <source>
        <dbReference type="SAM" id="SignalP"/>
    </source>
</evidence>
<reference evidence="2" key="1">
    <citation type="submission" date="2022-07" db="EMBL/GenBank/DDBJ databases">
        <title>Fungi with potential for degradation of polypropylene.</title>
        <authorList>
            <person name="Gostincar C."/>
        </authorList>
    </citation>
    <scope>NUCLEOTIDE SEQUENCE</scope>
    <source>
        <strain evidence="2">EXF-13287</strain>
    </source>
</reference>
<dbReference type="EMBL" id="JANBVN010000002">
    <property type="protein sequence ID" value="KAJ9165647.1"/>
    <property type="molecule type" value="Genomic_DNA"/>
</dbReference>
<protein>
    <submittedName>
        <fullName evidence="2">Oxidoreductase</fullName>
    </submittedName>
</protein>
<dbReference type="Proteomes" id="UP001174691">
    <property type="component" value="Unassembled WGS sequence"/>
</dbReference>
<dbReference type="PANTHER" id="PTHR47199:SF2">
    <property type="entry name" value="PHOTOSYSTEM II STABILITY_ASSEMBLY FACTOR HCF136, CHLOROPLASTIC"/>
    <property type="match status" value="1"/>
</dbReference>
<sequence>MRSTTILPSLLGTAAIATAALTPRIDIGSLTWHLLPTNSTQQFRGLSPVSDKIAYVSGTGGTVLRTLDGGHTWSSVGPPLSAEDSDLEFRDVEAITPAHVALLSIGEGSSSRIYVTADGARTWTRAFTNPEPAAFYDCMAFTSPRHGVAMSDPVDGKFRLVETDDGGLSWGVVDPAGMPPAEEGEFGFAASGTCLTAGAGDRMYLASGGVDPGRVFRSGDGGRSWEVADTPIAGGATAGVYSVQFRDAKHGIAVGGDYMVPNISVDTAAWSDDGGATWTAASVLPGGYRSGAAWVPGLCGVAVAVGPTGSDVTLDEGKTWATFDNGSFDAVQCPQAGVCWASGTGGRVARLKFD</sequence>
<accession>A0AA38S9P0</accession>
<dbReference type="AlphaFoldDB" id="A0AA38S9P0"/>
<dbReference type="InterPro" id="IPR015943">
    <property type="entry name" value="WD40/YVTN_repeat-like_dom_sf"/>
</dbReference>
<dbReference type="PANTHER" id="PTHR47199">
    <property type="entry name" value="PHOTOSYSTEM II STABILITY/ASSEMBLY FACTOR HCF136, CHLOROPLASTIC"/>
    <property type="match status" value="1"/>
</dbReference>
<feature type="signal peptide" evidence="1">
    <location>
        <begin position="1"/>
        <end position="19"/>
    </location>
</feature>
<dbReference type="SUPFAM" id="SSF110296">
    <property type="entry name" value="Oligoxyloglucan reducing end-specific cellobiohydrolase"/>
    <property type="match status" value="1"/>
</dbReference>
<keyword evidence="1" id="KW-0732">Signal</keyword>
<evidence type="ECO:0000313" key="2">
    <source>
        <dbReference type="EMBL" id="KAJ9165647.1"/>
    </source>
</evidence>
<feature type="chain" id="PRO_5041316429" evidence="1">
    <location>
        <begin position="20"/>
        <end position="354"/>
    </location>
</feature>
<keyword evidence="3" id="KW-1185">Reference proteome</keyword>
<proteinExistence type="predicted"/>
<evidence type="ECO:0000313" key="3">
    <source>
        <dbReference type="Proteomes" id="UP001174691"/>
    </source>
</evidence>
<dbReference type="CDD" id="cd15482">
    <property type="entry name" value="Sialidase_non-viral"/>
    <property type="match status" value="1"/>
</dbReference>